<feature type="region of interest" description="Disordered" evidence="10">
    <location>
        <begin position="106"/>
        <end position="193"/>
    </location>
</feature>
<feature type="transmembrane region" description="Helical" evidence="11">
    <location>
        <begin position="296"/>
        <end position="316"/>
    </location>
</feature>
<dbReference type="EMBL" id="CAJPDT010000097">
    <property type="protein sequence ID" value="CAF9937192.1"/>
    <property type="molecule type" value="Genomic_DNA"/>
</dbReference>
<dbReference type="GO" id="GO:0034490">
    <property type="term" value="P:basic amino acid transmembrane import into vacuole"/>
    <property type="evidence" value="ECO:0007669"/>
    <property type="project" value="UniProtKB-ARBA"/>
</dbReference>
<dbReference type="Pfam" id="PF04193">
    <property type="entry name" value="PQ-loop"/>
    <property type="match status" value="2"/>
</dbReference>
<evidence type="ECO:0000256" key="4">
    <source>
        <dbReference type="ARBA" id="ARBA00022554"/>
    </source>
</evidence>
<evidence type="ECO:0000256" key="1">
    <source>
        <dbReference type="ARBA" id="ARBA00004116"/>
    </source>
</evidence>
<comment type="caution">
    <text evidence="12">The sequence shown here is derived from an EMBL/GenBank/DDBJ whole genome shotgun (WGS) entry which is preliminary data.</text>
</comment>
<evidence type="ECO:0008006" key="14">
    <source>
        <dbReference type="Google" id="ProtNLM"/>
    </source>
</evidence>
<dbReference type="InterPro" id="IPR006603">
    <property type="entry name" value="PQ-loop_rpt"/>
</dbReference>
<keyword evidence="5 11" id="KW-0812">Transmembrane</keyword>
<evidence type="ECO:0000256" key="10">
    <source>
        <dbReference type="SAM" id="MobiDB-lite"/>
    </source>
</evidence>
<evidence type="ECO:0000256" key="11">
    <source>
        <dbReference type="SAM" id="Phobius"/>
    </source>
</evidence>
<organism evidence="12 13">
    <name type="scientific">Imshaugia aleurites</name>
    <dbReference type="NCBI Taxonomy" id="172621"/>
    <lineage>
        <taxon>Eukaryota</taxon>
        <taxon>Fungi</taxon>
        <taxon>Dikarya</taxon>
        <taxon>Ascomycota</taxon>
        <taxon>Pezizomycotina</taxon>
        <taxon>Lecanoromycetes</taxon>
        <taxon>OSLEUM clade</taxon>
        <taxon>Lecanoromycetidae</taxon>
        <taxon>Lecanorales</taxon>
        <taxon>Lecanorineae</taxon>
        <taxon>Parmeliaceae</taxon>
        <taxon>Imshaugia</taxon>
    </lineage>
</organism>
<dbReference type="Proteomes" id="UP000664534">
    <property type="component" value="Unassembled WGS sequence"/>
</dbReference>
<gene>
    <name evidence="12" type="ORF">IMSHALPRED_011056</name>
</gene>
<evidence type="ECO:0000256" key="2">
    <source>
        <dbReference type="ARBA" id="ARBA00004127"/>
    </source>
</evidence>
<evidence type="ECO:0000256" key="5">
    <source>
        <dbReference type="ARBA" id="ARBA00022692"/>
    </source>
</evidence>
<dbReference type="GO" id="GO:0005773">
    <property type="term" value="C:vacuole"/>
    <property type="evidence" value="ECO:0007669"/>
    <property type="project" value="UniProtKB-SubCell"/>
</dbReference>
<keyword evidence="4" id="KW-0926">Vacuole</keyword>
<feature type="transmembrane region" description="Helical" evidence="11">
    <location>
        <begin position="12"/>
        <end position="32"/>
    </location>
</feature>
<dbReference type="InterPro" id="IPR051415">
    <property type="entry name" value="LAAT-1"/>
</dbReference>
<keyword evidence="3" id="KW-0813">Transport</keyword>
<dbReference type="GO" id="GO:0034488">
    <property type="term" value="P:basic amino acid transmembrane export from vacuole"/>
    <property type="evidence" value="ECO:0007669"/>
    <property type="project" value="UniProtKB-ARBA"/>
</dbReference>
<keyword evidence="13" id="KW-1185">Reference proteome</keyword>
<dbReference type="GO" id="GO:0015101">
    <property type="term" value="F:organic cation transmembrane transporter activity"/>
    <property type="evidence" value="ECO:0007669"/>
    <property type="project" value="UniProtKB-ARBA"/>
</dbReference>
<dbReference type="AlphaFoldDB" id="A0A8H3IR32"/>
<evidence type="ECO:0000313" key="12">
    <source>
        <dbReference type="EMBL" id="CAF9937192.1"/>
    </source>
</evidence>
<dbReference type="PROSITE" id="PS51257">
    <property type="entry name" value="PROKAR_LIPOPROTEIN"/>
    <property type="match status" value="1"/>
</dbReference>
<dbReference type="GO" id="GO:0098588">
    <property type="term" value="C:bounding membrane of organelle"/>
    <property type="evidence" value="ECO:0007669"/>
    <property type="project" value="UniProtKB-ARBA"/>
</dbReference>
<dbReference type="SMART" id="SM00679">
    <property type="entry name" value="CTNS"/>
    <property type="match status" value="2"/>
</dbReference>
<dbReference type="GO" id="GO:0012505">
    <property type="term" value="C:endomembrane system"/>
    <property type="evidence" value="ECO:0007669"/>
    <property type="project" value="UniProtKB-SubCell"/>
</dbReference>
<dbReference type="PANTHER" id="PTHR16201:SF35">
    <property type="entry name" value="VACUOLAR AMINO ACID TRANSPORTER YPQ1-RELATED"/>
    <property type="match status" value="1"/>
</dbReference>
<protein>
    <recommendedName>
        <fullName evidence="14">PQ-loop-domain-containing protein</fullName>
    </recommendedName>
</protein>
<feature type="transmembrane region" description="Helical" evidence="11">
    <location>
        <begin position="203"/>
        <end position="223"/>
    </location>
</feature>
<evidence type="ECO:0000256" key="9">
    <source>
        <dbReference type="ARBA" id="ARBA00038039"/>
    </source>
</evidence>
<keyword evidence="8 11" id="KW-0472">Membrane</keyword>
<evidence type="ECO:0000256" key="8">
    <source>
        <dbReference type="ARBA" id="ARBA00023136"/>
    </source>
</evidence>
<feature type="transmembrane region" description="Helical" evidence="11">
    <location>
        <begin position="350"/>
        <end position="373"/>
    </location>
</feature>
<accession>A0A8H3IR32</accession>
<keyword evidence="6" id="KW-0677">Repeat</keyword>
<evidence type="ECO:0000256" key="6">
    <source>
        <dbReference type="ARBA" id="ARBA00022737"/>
    </source>
</evidence>
<feature type="transmembrane region" description="Helical" evidence="11">
    <location>
        <begin position="265"/>
        <end position="284"/>
    </location>
</feature>
<name>A0A8H3IR32_9LECA</name>
<dbReference type="GO" id="GO:0015179">
    <property type="term" value="F:L-amino acid transmembrane transporter activity"/>
    <property type="evidence" value="ECO:0007669"/>
    <property type="project" value="UniProtKB-ARBA"/>
</dbReference>
<feature type="transmembrane region" description="Helical" evidence="11">
    <location>
        <begin position="44"/>
        <end position="68"/>
    </location>
</feature>
<feature type="transmembrane region" description="Helical" evidence="11">
    <location>
        <begin position="74"/>
        <end position="96"/>
    </location>
</feature>
<dbReference type="FunFam" id="1.20.1280.290:FF:000011">
    <property type="entry name" value="PQ loop repeat protein"/>
    <property type="match status" value="1"/>
</dbReference>
<evidence type="ECO:0000313" key="13">
    <source>
        <dbReference type="Proteomes" id="UP000664534"/>
    </source>
</evidence>
<reference evidence="12" key="1">
    <citation type="submission" date="2021-03" db="EMBL/GenBank/DDBJ databases">
        <authorList>
            <person name="Tagirdzhanova G."/>
        </authorList>
    </citation>
    <scope>NUCLEOTIDE SEQUENCE</scope>
</reference>
<evidence type="ECO:0000256" key="7">
    <source>
        <dbReference type="ARBA" id="ARBA00022989"/>
    </source>
</evidence>
<keyword evidence="7 11" id="KW-1133">Transmembrane helix</keyword>
<dbReference type="OrthoDB" id="8048523at2759"/>
<dbReference type="Gene3D" id="1.20.1280.290">
    <property type="match status" value="2"/>
</dbReference>
<evidence type="ECO:0000256" key="3">
    <source>
        <dbReference type="ARBA" id="ARBA00022448"/>
    </source>
</evidence>
<dbReference type="GO" id="GO:0015174">
    <property type="term" value="F:basic amino acid transmembrane transporter activity"/>
    <property type="evidence" value="ECO:0007669"/>
    <property type="project" value="UniProtKB-ARBA"/>
</dbReference>
<sequence length="381" mass="41895">MSRPSSGPHLDIEALSGICGSISIACWVVVYSPQIIENFRRSSANGLSLVFVIIWTLGDVFNVLGAVLQGVLPTMTILAVYYTFADIVLLGQCFYYKGFTLSDPPADESTPAFDEEAAEEEAPTEESSLLPHKRPSNAPSRPRIANADGSSDRDSLSPLGSHMSNSRLDATHLSPATPFTPPPQTSTPPAEILAKPRSTTYTIIFDVGALVIVSAVGVLGWWLSSRSSRAQYPDHQDHHHHNRHRSSPSVNNVSESLDLDLWGQIFGYLCAVLYLGSRIPQLLLNYRRKSTEGISMLFFLFACMGNLTYVLSIFAYEPGCARFESYDDGRGGCESGEWAREYGQYILLNASWLIGSAGTLVLDLVISGQFWIYRNRKPEST</sequence>
<comment type="similarity">
    <text evidence="9">Belongs to the laat-1 family.</text>
</comment>
<feature type="compositionally biased region" description="Acidic residues" evidence="10">
    <location>
        <begin position="113"/>
        <end position="124"/>
    </location>
</feature>
<comment type="subcellular location">
    <subcellularLocation>
        <location evidence="2">Endomembrane system</location>
        <topology evidence="2">Multi-pass membrane protein</topology>
    </subcellularLocation>
    <subcellularLocation>
        <location evidence="1">Vacuole</location>
    </subcellularLocation>
</comment>
<proteinExistence type="inferred from homology"/>
<dbReference type="PANTHER" id="PTHR16201">
    <property type="entry name" value="SEVEN TRANSMEMBRANE PROTEIN 1-RELATED"/>
    <property type="match status" value="1"/>
</dbReference>